<keyword evidence="1" id="KW-0472">Membrane</keyword>
<keyword evidence="1" id="KW-0812">Transmembrane</keyword>
<evidence type="ECO:0000313" key="3">
    <source>
        <dbReference type="Proteomes" id="UP000613512"/>
    </source>
</evidence>
<proteinExistence type="predicted"/>
<evidence type="ECO:0000313" key="2">
    <source>
        <dbReference type="EMBL" id="GGA84941.1"/>
    </source>
</evidence>
<keyword evidence="1" id="KW-1133">Transmembrane helix</keyword>
<evidence type="ECO:0000256" key="1">
    <source>
        <dbReference type="SAM" id="Phobius"/>
    </source>
</evidence>
<name>A0A916S546_9BACI</name>
<feature type="transmembrane region" description="Helical" evidence="1">
    <location>
        <begin position="120"/>
        <end position="138"/>
    </location>
</feature>
<organism evidence="2 3">
    <name type="scientific">Ornithinibacillus halotolerans</name>
    <dbReference type="NCBI Taxonomy" id="1274357"/>
    <lineage>
        <taxon>Bacteria</taxon>
        <taxon>Bacillati</taxon>
        <taxon>Bacillota</taxon>
        <taxon>Bacilli</taxon>
        <taxon>Bacillales</taxon>
        <taxon>Bacillaceae</taxon>
        <taxon>Ornithinibacillus</taxon>
    </lineage>
</organism>
<dbReference type="Proteomes" id="UP000613512">
    <property type="component" value="Unassembled WGS sequence"/>
</dbReference>
<feature type="transmembrane region" description="Helical" evidence="1">
    <location>
        <begin position="12"/>
        <end position="43"/>
    </location>
</feature>
<dbReference type="AlphaFoldDB" id="A0A916S546"/>
<reference evidence="2" key="2">
    <citation type="submission" date="2020-09" db="EMBL/GenBank/DDBJ databases">
        <authorList>
            <person name="Sun Q."/>
            <person name="Zhou Y."/>
        </authorList>
    </citation>
    <scope>NUCLEOTIDE SEQUENCE</scope>
    <source>
        <strain evidence="2">CGMCC 1.12408</strain>
    </source>
</reference>
<sequence>MIVAMTLGMMSGVLFGTVVGVILHGDLLVSTIISILIGLSIGFITGIPFSLFAVIDGSVSGLMGGMMGAMLGEMVTMSNPDTMLKILTLFTVMIFMLVSYETEKKLQEANKKGFFFISKYPYLSLFITIVFFFLLKNVEIIQ</sequence>
<dbReference type="EMBL" id="BMEY01000017">
    <property type="protein sequence ID" value="GGA84941.1"/>
    <property type="molecule type" value="Genomic_DNA"/>
</dbReference>
<accession>A0A916S546</accession>
<reference evidence="2" key="1">
    <citation type="journal article" date="2014" name="Int. J. Syst. Evol. Microbiol.">
        <title>Complete genome sequence of Corynebacterium casei LMG S-19264T (=DSM 44701T), isolated from a smear-ripened cheese.</title>
        <authorList>
            <consortium name="US DOE Joint Genome Institute (JGI-PGF)"/>
            <person name="Walter F."/>
            <person name="Albersmeier A."/>
            <person name="Kalinowski J."/>
            <person name="Ruckert C."/>
        </authorList>
    </citation>
    <scope>NUCLEOTIDE SEQUENCE</scope>
    <source>
        <strain evidence="2">CGMCC 1.12408</strain>
    </source>
</reference>
<protein>
    <submittedName>
        <fullName evidence="2">Uncharacterized protein</fullName>
    </submittedName>
</protein>
<comment type="caution">
    <text evidence="2">The sequence shown here is derived from an EMBL/GenBank/DDBJ whole genome shotgun (WGS) entry which is preliminary data.</text>
</comment>
<feature type="transmembrane region" description="Helical" evidence="1">
    <location>
        <begin position="83"/>
        <end position="100"/>
    </location>
</feature>
<keyword evidence="3" id="KW-1185">Reference proteome</keyword>
<gene>
    <name evidence="2" type="ORF">GCM10008025_30010</name>
</gene>